<feature type="transmembrane region" description="Helical" evidence="2">
    <location>
        <begin position="267"/>
        <end position="291"/>
    </location>
</feature>
<dbReference type="PANTHER" id="PTHR37814">
    <property type="entry name" value="CONSERVED MEMBRANE PROTEIN"/>
    <property type="match status" value="1"/>
</dbReference>
<comment type="caution">
    <text evidence="3">The sequence shown here is derived from an EMBL/GenBank/DDBJ whole genome shotgun (WGS) entry which is preliminary data.</text>
</comment>
<evidence type="ECO:0000256" key="2">
    <source>
        <dbReference type="SAM" id="Phobius"/>
    </source>
</evidence>
<feature type="region of interest" description="Disordered" evidence="1">
    <location>
        <begin position="376"/>
        <end position="424"/>
    </location>
</feature>
<dbReference type="AlphaFoldDB" id="A0A7W7GNB9"/>
<reference evidence="3 4" key="1">
    <citation type="submission" date="2020-08" db="EMBL/GenBank/DDBJ databases">
        <title>Sequencing the genomes of 1000 actinobacteria strains.</title>
        <authorList>
            <person name="Klenk H.-P."/>
        </authorList>
    </citation>
    <scope>NUCLEOTIDE SEQUENCE [LARGE SCALE GENOMIC DNA]</scope>
    <source>
        <strain evidence="3 4">DSM 23974</strain>
    </source>
</reference>
<dbReference type="EMBL" id="JACHNA010000001">
    <property type="protein sequence ID" value="MBB4735321.1"/>
    <property type="molecule type" value="Genomic_DNA"/>
</dbReference>
<feature type="transmembrane region" description="Helical" evidence="2">
    <location>
        <begin position="144"/>
        <end position="168"/>
    </location>
</feature>
<name>A0A7W7GNB9_9MICC</name>
<dbReference type="RefSeq" id="WP_246418699.1">
    <property type="nucleotide sequence ID" value="NZ_JACHNA010000001.1"/>
</dbReference>
<feature type="transmembrane region" description="Helical" evidence="2">
    <location>
        <begin position="188"/>
        <end position="210"/>
    </location>
</feature>
<feature type="transmembrane region" description="Helical" evidence="2">
    <location>
        <begin position="45"/>
        <end position="70"/>
    </location>
</feature>
<evidence type="ECO:0000256" key="1">
    <source>
        <dbReference type="SAM" id="MobiDB-lite"/>
    </source>
</evidence>
<dbReference type="Proteomes" id="UP000540191">
    <property type="component" value="Unassembled WGS sequence"/>
</dbReference>
<gene>
    <name evidence="3" type="ORF">HDA30_000829</name>
</gene>
<evidence type="ECO:0000313" key="4">
    <source>
        <dbReference type="Proteomes" id="UP000540191"/>
    </source>
</evidence>
<feature type="transmembrane region" description="Helical" evidence="2">
    <location>
        <begin position="303"/>
        <end position="322"/>
    </location>
</feature>
<sequence length="424" mass="45234">MMTTSPLLKPIRISLSFIGLLVGAGFATGAEVVQYFSGFGVPGIAGAGLAGLVMTAAGAVMLQLGSVFLADEHKTVFRSVSHPWMARFLDVCVTVTLFCLGFVMLAGAGATLNQQLDWPVWLGGALMAVIVGVTGLLDVDKVSAIISAVTPLVILAVIVVFAVTMLNLPTDMAPVHEAVVTAQPPLGPWWLSALNYAGLALLMAVSMCLVIGGSLAHPREAFLGGALGGAVYTVLLAMLTAVMWLTSPVHAGADVPMLEVYSDIAPWAGWLMVFVIYAMIYNTAIGMFYALGRRLTASRPQKYAPVFLATVAVGYAISFLGFDTLLTTVFPILGWLGMVMTAFLLVWWVVHRQQIGAEVLRRLRIGALLQQREDPERRFTGGHEQALDEAQSDSEAPADQLEDALTSEMPAVGTQQRRSADRPD</sequence>
<dbReference type="Gene3D" id="1.20.1740.10">
    <property type="entry name" value="Amino acid/polyamine transporter I"/>
    <property type="match status" value="1"/>
</dbReference>
<feature type="transmembrane region" description="Helical" evidence="2">
    <location>
        <begin position="118"/>
        <end position="137"/>
    </location>
</feature>
<feature type="transmembrane region" description="Helical" evidence="2">
    <location>
        <begin position="328"/>
        <end position="350"/>
    </location>
</feature>
<keyword evidence="2" id="KW-0472">Membrane</keyword>
<dbReference type="PANTHER" id="PTHR37814:SF1">
    <property type="entry name" value="MEMBRANE PROTEIN"/>
    <property type="match status" value="1"/>
</dbReference>
<accession>A0A7W7GNB9</accession>
<keyword evidence="2" id="KW-1133">Transmembrane helix</keyword>
<feature type="transmembrane region" description="Helical" evidence="2">
    <location>
        <begin position="222"/>
        <end position="247"/>
    </location>
</feature>
<dbReference type="InterPro" id="IPR038728">
    <property type="entry name" value="YkvI-like"/>
</dbReference>
<proteinExistence type="predicted"/>
<organism evidence="3 4">
    <name type="scientific">Micrococcus cohnii</name>
    <dbReference type="NCBI Taxonomy" id="993416"/>
    <lineage>
        <taxon>Bacteria</taxon>
        <taxon>Bacillati</taxon>
        <taxon>Actinomycetota</taxon>
        <taxon>Actinomycetes</taxon>
        <taxon>Micrococcales</taxon>
        <taxon>Micrococcaceae</taxon>
        <taxon>Micrococcus</taxon>
    </lineage>
</organism>
<evidence type="ECO:0000313" key="3">
    <source>
        <dbReference type="EMBL" id="MBB4735321.1"/>
    </source>
</evidence>
<keyword evidence="2" id="KW-0812">Transmembrane</keyword>
<keyword evidence="4" id="KW-1185">Reference proteome</keyword>
<protein>
    <submittedName>
        <fullName evidence="3">Putative membrane protein YkvI</fullName>
    </submittedName>
</protein>
<feature type="transmembrane region" description="Helical" evidence="2">
    <location>
        <begin position="91"/>
        <end position="112"/>
    </location>
</feature>